<keyword evidence="2" id="KW-1185">Reference proteome</keyword>
<sequence>MVSINQHTNKSAYHIVLIRRLQSIIYFILSLINQSPLNPIMPSGLGKEGKGLWDKATSGVVKELVRERDKTFVRTNGNITKKDDIVDDLVRASAASFGFFSEISHHRRDKKSFDSGKDSQSELQKDDEDRKQRAHEAIWDLDDLEQDAAKQKIPKQQTSSNANKESKDPATAFINRHPVESGIDGSPNVKIALPVVLPQRRPKTRVRGFVRAYAPVLGGAGIDQETFLDFVDTLNQSLVPNPWLNAINLAGFADIAYPDPILTAFGIMLGFAVEGVMEAQSRFRSNTFLDRINADFFAPRGLICLVATWRPDTSDKNVSVNLEGDTDKSASEADLPKDMRQDLSNNNTDEQGIQKIRGQMEEKLRPHKGGFLWSEPAPLIFPTLEEMPAASKSDGEKKVKGMDRAEAWLDGFIDKRAMVQWVDENPSLPAANALPRPQFKSRYADPTHPASSGDIAALVTGGRWQFKKKEKSTKESPSDTSSPNSDDNKKEVEKEKNEEVSKKIEDLNSSSNIGHEKSKGKLDHKESEQDDVKNERGVKENEDEDEKEREKKDKKERKKKEKEERKKREKEEEEQKKKAKEEKKEKEKDEKKKKLELEKEKKSKKDEKPDDMIKSLFQKDVLYLIILNLPSEEQMAELNRSGRSDP</sequence>
<gene>
    <name evidence="1" type="ORF">CTRU02_210662</name>
</gene>
<dbReference type="EMBL" id="VUJX02000007">
    <property type="protein sequence ID" value="KAL0933863.1"/>
    <property type="molecule type" value="Genomic_DNA"/>
</dbReference>
<dbReference type="Proteomes" id="UP000805649">
    <property type="component" value="Unassembled WGS sequence"/>
</dbReference>
<comment type="caution">
    <text evidence="1">The sequence shown here is derived from an EMBL/GenBank/DDBJ whole genome shotgun (WGS) entry which is preliminary data.</text>
</comment>
<reference evidence="1 2" key="1">
    <citation type="journal article" date="2020" name="Phytopathology">
        <title>Genome Sequence Resources of Colletotrichum truncatum, C. plurivorum, C. musicola, and C. sojae: Four Species Pathogenic to Soybean (Glycine max).</title>
        <authorList>
            <person name="Rogerio F."/>
            <person name="Boufleur T.R."/>
            <person name="Ciampi-Guillardi M."/>
            <person name="Sukno S.A."/>
            <person name="Thon M.R."/>
            <person name="Massola Junior N.S."/>
            <person name="Baroncelli R."/>
        </authorList>
    </citation>
    <scope>NUCLEOTIDE SEQUENCE [LARGE SCALE GENOMIC DNA]</scope>
    <source>
        <strain evidence="1 2">CMES1059</strain>
    </source>
</reference>
<name>A0ACC3YPL9_COLTU</name>
<evidence type="ECO:0000313" key="1">
    <source>
        <dbReference type="EMBL" id="KAL0933863.1"/>
    </source>
</evidence>
<accession>A0ACC3YPL9</accession>
<proteinExistence type="predicted"/>
<evidence type="ECO:0000313" key="2">
    <source>
        <dbReference type="Proteomes" id="UP000805649"/>
    </source>
</evidence>
<organism evidence="1 2">
    <name type="scientific">Colletotrichum truncatum</name>
    <name type="common">Anthracnose fungus</name>
    <name type="synonym">Colletotrichum capsici</name>
    <dbReference type="NCBI Taxonomy" id="5467"/>
    <lineage>
        <taxon>Eukaryota</taxon>
        <taxon>Fungi</taxon>
        <taxon>Dikarya</taxon>
        <taxon>Ascomycota</taxon>
        <taxon>Pezizomycotina</taxon>
        <taxon>Sordariomycetes</taxon>
        <taxon>Hypocreomycetidae</taxon>
        <taxon>Glomerellales</taxon>
        <taxon>Glomerellaceae</taxon>
        <taxon>Colletotrichum</taxon>
        <taxon>Colletotrichum truncatum species complex</taxon>
    </lineage>
</organism>
<protein>
    <submittedName>
        <fullName evidence="1">FAD binding domain protein</fullName>
    </submittedName>
</protein>